<dbReference type="GO" id="GO:0009252">
    <property type="term" value="P:peptidoglycan biosynthetic process"/>
    <property type="evidence" value="ECO:0007669"/>
    <property type="project" value="UniProtKB-UniPathway"/>
</dbReference>
<reference evidence="9 10" key="1">
    <citation type="journal article" date="2019" name="Genome Biol. Evol.">
        <title>Day and night: Metabolic profiles and evolutionary relationships of six axenic non-marine cyanobacteria.</title>
        <authorList>
            <person name="Will S.E."/>
            <person name="Henke P."/>
            <person name="Boedeker C."/>
            <person name="Huang S."/>
            <person name="Brinkmann H."/>
            <person name="Rohde M."/>
            <person name="Jarek M."/>
            <person name="Friedl T."/>
            <person name="Seufert S."/>
            <person name="Schumacher M."/>
            <person name="Overmann J."/>
            <person name="Neumann-Schaal M."/>
            <person name="Petersen J."/>
        </authorList>
    </citation>
    <scope>NUCLEOTIDE SEQUENCE [LARGE SCALE GENOMIC DNA]</scope>
    <source>
        <strain evidence="9 10">PCC 6912</strain>
    </source>
</reference>
<dbReference type="GO" id="GO:0008360">
    <property type="term" value="P:regulation of cell shape"/>
    <property type="evidence" value="ECO:0007669"/>
    <property type="project" value="UniProtKB-UniRule"/>
</dbReference>
<dbReference type="OrthoDB" id="9809748at2"/>
<evidence type="ECO:0000256" key="5">
    <source>
        <dbReference type="ARBA" id="ARBA00023316"/>
    </source>
</evidence>
<gene>
    <name evidence="9" type="ORF">PCC6912_62540</name>
</gene>
<dbReference type="PANTHER" id="PTHR36699">
    <property type="entry name" value="LD-TRANSPEPTIDASE"/>
    <property type="match status" value="1"/>
</dbReference>
<comment type="pathway">
    <text evidence="1 6">Cell wall biogenesis; peptidoglycan biosynthesis.</text>
</comment>
<name>A0A433MWV1_CHLFR</name>
<accession>A0A433MWV1</accession>
<feature type="active site" description="Proton donor/acceptor" evidence="6">
    <location>
        <position position="209"/>
    </location>
</feature>
<keyword evidence="7" id="KW-0812">Transmembrane</keyword>
<dbReference type="STRING" id="211165.GCA_000317285_01661"/>
<dbReference type="InterPro" id="IPR005490">
    <property type="entry name" value="LD_TPept_cat_dom"/>
</dbReference>
<comment type="caution">
    <text evidence="9">The sequence shown here is derived from an EMBL/GenBank/DDBJ whole genome shotgun (WGS) entry which is preliminary data.</text>
</comment>
<dbReference type="EMBL" id="RSCJ01000047">
    <property type="protein sequence ID" value="RUR72516.1"/>
    <property type="molecule type" value="Genomic_DNA"/>
</dbReference>
<keyword evidence="7" id="KW-0472">Membrane</keyword>
<organism evidence="9 10">
    <name type="scientific">Chlorogloeopsis fritschii PCC 6912</name>
    <dbReference type="NCBI Taxonomy" id="211165"/>
    <lineage>
        <taxon>Bacteria</taxon>
        <taxon>Bacillati</taxon>
        <taxon>Cyanobacteriota</taxon>
        <taxon>Cyanophyceae</taxon>
        <taxon>Nostocales</taxon>
        <taxon>Chlorogloeopsidaceae</taxon>
        <taxon>Chlorogloeopsis</taxon>
    </lineage>
</organism>
<dbReference type="UniPathway" id="UPA00219"/>
<proteinExistence type="predicted"/>
<dbReference type="AlphaFoldDB" id="A0A433MWV1"/>
<evidence type="ECO:0000259" key="8">
    <source>
        <dbReference type="PROSITE" id="PS52029"/>
    </source>
</evidence>
<dbReference type="GO" id="GO:0071555">
    <property type="term" value="P:cell wall organization"/>
    <property type="evidence" value="ECO:0007669"/>
    <property type="project" value="UniProtKB-UniRule"/>
</dbReference>
<dbReference type="Pfam" id="PF03734">
    <property type="entry name" value="YkuD"/>
    <property type="match status" value="1"/>
</dbReference>
<protein>
    <recommendedName>
        <fullName evidence="8">L,D-TPase catalytic domain-containing protein</fullName>
    </recommendedName>
</protein>
<evidence type="ECO:0000313" key="9">
    <source>
        <dbReference type="EMBL" id="RUR72516.1"/>
    </source>
</evidence>
<dbReference type="GO" id="GO:0016740">
    <property type="term" value="F:transferase activity"/>
    <property type="evidence" value="ECO:0007669"/>
    <property type="project" value="UniProtKB-KW"/>
</dbReference>
<dbReference type="PANTHER" id="PTHR36699:SF1">
    <property type="entry name" value="L,D-TRANSPEPTIDASE YAFK-RELATED"/>
    <property type="match status" value="1"/>
</dbReference>
<keyword evidence="4 6" id="KW-0573">Peptidoglycan synthesis</keyword>
<keyword evidence="2" id="KW-0808">Transferase</keyword>
<feature type="domain" description="L,D-TPase catalytic" evidence="8">
    <location>
        <begin position="111"/>
        <end position="253"/>
    </location>
</feature>
<dbReference type="PROSITE" id="PS52029">
    <property type="entry name" value="LD_TPASE"/>
    <property type="match status" value="1"/>
</dbReference>
<evidence type="ECO:0000256" key="2">
    <source>
        <dbReference type="ARBA" id="ARBA00022679"/>
    </source>
</evidence>
<feature type="active site" description="Nucleophile" evidence="6">
    <location>
        <position position="229"/>
    </location>
</feature>
<evidence type="ECO:0000256" key="6">
    <source>
        <dbReference type="PROSITE-ProRule" id="PRU01373"/>
    </source>
</evidence>
<evidence type="ECO:0000256" key="4">
    <source>
        <dbReference type="ARBA" id="ARBA00022984"/>
    </source>
</evidence>
<dbReference type="Gene3D" id="2.40.440.10">
    <property type="entry name" value="L,D-transpeptidase catalytic domain-like"/>
    <property type="match status" value="1"/>
</dbReference>
<evidence type="ECO:0000256" key="1">
    <source>
        <dbReference type="ARBA" id="ARBA00004752"/>
    </source>
</evidence>
<keyword evidence="3 6" id="KW-0133">Cell shape</keyword>
<evidence type="ECO:0000256" key="3">
    <source>
        <dbReference type="ARBA" id="ARBA00022960"/>
    </source>
</evidence>
<keyword evidence="10" id="KW-1185">Reference proteome</keyword>
<dbReference type="CDD" id="cd16913">
    <property type="entry name" value="YkuD_like"/>
    <property type="match status" value="1"/>
</dbReference>
<keyword evidence="5 6" id="KW-0961">Cell wall biogenesis/degradation</keyword>
<sequence length="254" mass="29232">MIGDWELGKLKIYQTHTFYDAKTMTKFFPGINWNRKKILTILLLSISGCVFYLLLVKLKLMFPLTELPEVLCFKGCSARQKLHTPPAGNQLLNYDKPIEKLAGATYDKQKFSLLIEKSKHRLTLYYDLKPLKSYAVVFGSNPKGDKYREGDKKTPEGILHIRNLYSHPQWSKFLWLDYPNPDSWRKHFQAKLTGKLAWHIPIGGEIGIHGVPQGADEIVDQRTNWTLGCPSLKNKDVDELYQWVQVGTVVEIVP</sequence>
<feature type="transmembrane region" description="Helical" evidence="7">
    <location>
        <begin position="38"/>
        <end position="56"/>
    </location>
</feature>
<evidence type="ECO:0000256" key="7">
    <source>
        <dbReference type="SAM" id="Phobius"/>
    </source>
</evidence>
<dbReference type="Proteomes" id="UP000268857">
    <property type="component" value="Unassembled WGS sequence"/>
</dbReference>
<keyword evidence="7" id="KW-1133">Transmembrane helix</keyword>
<dbReference type="InterPro" id="IPR038063">
    <property type="entry name" value="Transpep_catalytic_dom"/>
</dbReference>
<evidence type="ECO:0000313" key="10">
    <source>
        <dbReference type="Proteomes" id="UP000268857"/>
    </source>
</evidence>
<dbReference type="SUPFAM" id="SSF141523">
    <property type="entry name" value="L,D-transpeptidase catalytic domain-like"/>
    <property type="match status" value="1"/>
</dbReference>